<evidence type="ECO:0000313" key="1">
    <source>
        <dbReference type="EMBL" id="KAE9525609.1"/>
    </source>
</evidence>
<accession>A0A6G0T4V6</accession>
<name>A0A6G0T4V6_APHGL</name>
<sequence>MIKRNFVLRLKDRSITSSNLQPFDDYIIRTSKRLSKNVLTVVLWGKIPKVYFKTLAKYNECLNHFFKHMEKSRSSLNHKSYKEKYNYLCARMLLISKICILHTYICPLYLLKCHLSEQWTYSLYNDVCYIIGGFKLHIIFKNKAQLNDQPLEAKEIILALSKRIRKKKVMHYKYLIKKIGYLLLLTQIILKLFQKFKVEYPTIFDCNRQLSTRGKIQIKDKPVFNRQQKLEIVTNILYYSYSYVSHSTPIVYRLLHPLANFIISRNSASISNFGGDFQWQSEYPWCIMEVKKSISNGLFK</sequence>
<evidence type="ECO:0000313" key="2">
    <source>
        <dbReference type="Proteomes" id="UP000475862"/>
    </source>
</evidence>
<comment type="caution">
    <text evidence="1">The sequence shown here is derived from an EMBL/GenBank/DDBJ whole genome shotgun (WGS) entry which is preliminary data.</text>
</comment>
<protein>
    <submittedName>
        <fullName evidence="1">Uncharacterized protein</fullName>
    </submittedName>
</protein>
<dbReference type="EMBL" id="VYZN01000059">
    <property type="protein sequence ID" value="KAE9525609.1"/>
    <property type="molecule type" value="Genomic_DNA"/>
</dbReference>
<reference evidence="1 2" key="1">
    <citation type="submission" date="2019-08" db="EMBL/GenBank/DDBJ databases">
        <title>The genome of the soybean aphid Biotype 1, its phylome, world population structure and adaptation to the North American continent.</title>
        <authorList>
            <person name="Giordano R."/>
            <person name="Donthu R.K."/>
            <person name="Hernandez A.G."/>
            <person name="Wright C.L."/>
            <person name="Zimin A.V."/>
        </authorList>
    </citation>
    <scope>NUCLEOTIDE SEQUENCE [LARGE SCALE GENOMIC DNA]</scope>
    <source>
        <tissue evidence="1">Whole aphids</tissue>
    </source>
</reference>
<gene>
    <name evidence="1" type="ORF">AGLY_014136</name>
</gene>
<organism evidence="1 2">
    <name type="scientific">Aphis glycines</name>
    <name type="common">Soybean aphid</name>
    <dbReference type="NCBI Taxonomy" id="307491"/>
    <lineage>
        <taxon>Eukaryota</taxon>
        <taxon>Metazoa</taxon>
        <taxon>Ecdysozoa</taxon>
        <taxon>Arthropoda</taxon>
        <taxon>Hexapoda</taxon>
        <taxon>Insecta</taxon>
        <taxon>Pterygota</taxon>
        <taxon>Neoptera</taxon>
        <taxon>Paraneoptera</taxon>
        <taxon>Hemiptera</taxon>
        <taxon>Sternorrhyncha</taxon>
        <taxon>Aphidomorpha</taxon>
        <taxon>Aphidoidea</taxon>
        <taxon>Aphididae</taxon>
        <taxon>Aphidini</taxon>
        <taxon>Aphis</taxon>
        <taxon>Aphis</taxon>
    </lineage>
</organism>
<proteinExistence type="predicted"/>
<dbReference type="Proteomes" id="UP000475862">
    <property type="component" value="Unassembled WGS sequence"/>
</dbReference>
<dbReference type="AlphaFoldDB" id="A0A6G0T4V6"/>
<keyword evidence="2" id="KW-1185">Reference proteome</keyword>